<protein>
    <submittedName>
        <fullName evidence="1">HAD family hydrolase</fullName>
    </submittedName>
</protein>
<dbReference type="PANTHER" id="PTHR43611:SF3">
    <property type="entry name" value="FLAVIN MONONUCLEOTIDE HYDROLASE 1, CHLOROPLATIC"/>
    <property type="match status" value="1"/>
</dbReference>
<dbReference type="InterPro" id="IPR023214">
    <property type="entry name" value="HAD_sf"/>
</dbReference>
<dbReference type="PRINTS" id="PR00413">
    <property type="entry name" value="HADHALOGNASE"/>
</dbReference>
<sequence length="195" mass="21224">MVRWIVFDYGEVISKQTTALAELAEVLGADPVAFETAYWAHREPYDRGMPDLDYWSAVAGKALDEPTSAQLTKIDTTGWLVVEQSTLDLIADVKAAGHGLALLSNAPSAFGRLVEVEAWSTQFEHLIFSGDLKIAKPDPEMWATLLERLGAQPRDCVFFDDRQVNIDGAAAAGIDAQLWVSAAKAREYLAAAGVL</sequence>
<gene>
    <name evidence="1" type="ORF">DMH04_56400</name>
</gene>
<dbReference type="PANTHER" id="PTHR43611">
    <property type="entry name" value="ALPHA-D-GLUCOSE 1-PHOSPHATE PHOSPHATASE"/>
    <property type="match status" value="1"/>
</dbReference>
<dbReference type="EMBL" id="QHKI01000149">
    <property type="protein sequence ID" value="RSM58166.1"/>
    <property type="molecule type" value="Genomic_DNA"/>
</dbReference>
<comment type="caution">
    <text evidence="1">The sequence shown here is derived from an EMBL/GenBank/DDBJ whole genome shotgun (WGS) entry which is preliminary data.</text>
</comment>
<dbReference type="AlphaFoldDB" id="A0A428XS47"/>
<dbReference type="Pfam" id="PF00702">
    <property type="entry name" value="Hydrolase"/>
    <property type="match status" value="1"/>
</dbReference>
<dbReference type="Gene3D" id="3.40.50.1000">
    <property type="entry name" value="HAD superfamily/HAD-like"/>
    <property type="match status" value="1"/>
</dbReference>
<dbReference type="SUPFAM" id="SSF56784">
    <property type="entry name" value="HAD-like"/>
    <property type="match status" value="1"/>
</dbReference>
<dbReference type="InterPro" id="IPR006439">
    <property type="entry name" value="HAD-SF_hydro_IA"/>
</dbReference>
<dbReference type="Proteomes" id="UP000287547">
    <property type="component" value="Unassembled WGS sequence"/>
</dbReference>
<organism evidence="1 2">
    <name type="scientific">Kibdelosporangium aridum</name>
    <dbReference type="NCBI Taxonomy" id="2030"/>
    <lineage>
        <taxon>Bacteria</taxon>
        <taxon>Bacillati</taxon>
        <taxon>Actinomycetota</taxon>
        <taxon>Actinomycetes</taxon>
        <taxon>Pseudonocardiales</taxon>
        <taxon>Pseudonocardiaceae</taxon>
        <taxon>Kibdelosporangium</taxon>
    </lineage>
</organism>
<dbReference type="OrthoDB" id="9797415at2"/>
<dbReference type="SFLD" id="SFLDG01129">
    <property type="entry name" value="C1.5:_HAD__Beta-PGM__Phosphata"/>
    <property type="match status" value="1"/>
</dbReference>
<name>A0A428XS47_KIBAR</name>
<keyword evidence="1" id="KW-0378">Hydrolase</keyword>
<evidence type="ECO:0000313" key="2">
    <source>
        <dbReference type="Proteomes" id="UP000287547"/>
    </source>
</evidence>
<reference evidence="1 2" key="1">
    <citation type="submission" date="2018-05" db="EMBL/GenBank/DDBJ databases">
        <title>Evolution of GPA BGCs.</title>
        <authorList>
            <person name="Waglechner N."/>
            <person name="Wright G.D."/>
        </authorList>
    </citation>
    <scope>NUCLEOTIDE SEQUENCE [LARGE SCALE GENOMIC DNA]</scope>
    <source>
        <strain evidence="1 2">A82846</strain>
    </source>
</reference>
<dbReference type="InterPro" id="IPR036412">
    <property type="entry name" value="HAD-like_sf"/>
</dbReference>
<dbReference type="NCBIfam" id="TIGR01509">
    <property type="entry name" value="HAD-SF-IA-v3"/>
    <property type="match status" value="1"/>
</dbReference>
<accession>A0A428XS47</accession>
<evidence type="ECO:0000313" key="1">
    <source>
        <dbReference type="EMBL" id="RSM58166.1"/>
    </source>
</evidence>
<dbReference type="SFLD" id="SFLDS00003">
    <property type="entry name" value="Haloacid_Dehalogenase"/>
    <property type="match status" value="1"/>
</dbReference>
<proteinExistence type="predicted"/>
<dbReference type="GO" id="GO:0016787">
    <property type="term" value="F:hydrolase activity"/>
    <property type="evidence" value="ECO:0007669"/>
    <property type="project" value="UniProtKB-KW"/>
</dbReference>